<comment type="subcellular location">
    <subcellularLocation>
        <location evidence="1 10">Cell outer membrane</location>
    </subcellularLocation>
</comment>
<evidence type="ECO:0000256" key="1">
    <source>
        <dbReference type="ARBA" id="ARBA00004442"/>
    </source>
</evidence>
<dbReference type="EMBL" id="CP024923">
    <property type="protein sequence ID" value="ATY34233.1"/>
    <property type="molecule type" value="Genomic_DNA"/>
</dbReference>
<dbReference type="Gene3D" id="3.30.1370.120">
    <property type="match status" value="2"/>
</dbReference>
<dbReference type="GO" id="GO:0015627">
    <property type="term" value="C:type II protein secretion system complex"/>
    <property type="evidence" value="ECO:0007669"/>
    <property type="project" value="InterPro"/>
</dbReference>
<feature type="domain" description="GspD-like N0" evidence="14">
    <location>
        <begin position="65"/>
        <end position="132"/>
    </location>
</feature>
<keyword evidence="7" id="KW-0653">Protein transport</keyword>
<evidence type="ECO:0000259" key="14">
    <source>
        <dbReference type="Pfam" id="PF21305"/>
    </source>
</evidence>
<evidence type="ECO:0000259" key="12">
    <source>
        <dbReference type="Pfam" id="PF00263"/>
    </source>
</evidence>
<dbReference type="Pfam" id="PF00263">
    <property type="entry name" value="Secretin"/>
    <property type="match status" value="1"/>
</dbReference>
<feature type="compositionally biased region" description="Pro residues" evidence="11">
    <location>
        <begin position="45"/>
        <end position="54"/>
    </location>
</feature>
<dbReference type="InterPro" id="IPR038591">
    <property type="entry name" value="NolW-like_sf"/>
</dbReference>
<evidence type="ECO:0000256" key="6">
    <source>
        <dbReference type="ARBA" id="ARBA00022729"/>
    </source>
</evidence>
<keyword evidence="6" id="KW-0732">Signal</keyword>
<protein>
    <submittedName>
        <fullName evidence="15">Type II secretion system protein GspD</fullName>
    </submittedName>
</protein>
<dbReference type="Pfam" id="PF03958">
    <property type="entry name" value="Secretin_N"/>
    <property type="match status" value="2"/>
</dbReference>
<keyword evidence="3 10" id="KW-0813">Transport</keyword>
<keyword evidence="4" id="KW-1134">Transmembrane beta strand</keyword>
<keyword evidence="5" id="KW-0812">Transmembrane</keyword>
<keyword evidence="8" id="KW-0472">Membrane</keyword>
<name>A0A2K8MK42_9SPHN</name>
<dbReference type="GO" id="GO:0015628">
    <property type="term" value="P:protein secretion by the type II secretion system"/>
    <property type="evidence" value="ECO:0007669"/>
    <property type="project" value="InterPro"/>
</dbReference>
<gene>
    <name evidence="15" type="primary">gspD</name>
    <name evidence="15" type="ORF">CVN68_21600</name>
</gene>
<dbReference type="GO" id="GO:0009279">
    <property type="term" value="C:cell outer membrane"/>
    <property type="evidence" value="ECO:0007669"/>
    <property type="project" value="UniProtKB-SubCell"/>
</dbReference>
<evidence type="ECO:0000313" key="15">
    <source>
        <dbReference type="EMBL" id="ATY34233.1"/>
    </source>
</evidence>
<evidence type="ECO:0000256" key="4">
    <source>
        <dbReference type="ARBA" id="ARBA00022452"/>
    </source>
</evidence>
<dbReference type="PROSITE" id="PS00875">
    <property type="entry name" value="T2SP_D"/>
    <property type="match status" value="1"/>
</dbReference>
<evidence type="ECO:0000256" key="10">
    <source>
        <dbReference type="RuleBase" id="RU004004"/>
    </source>
</evidence>
<dbReference type="Pfam" id="PF21305">
    <property type="entry name" value="type_II_gspD_N0"/>
    <property type="match status" value="1"/>
</dbReference>
<evidence type="ECO:0000256" key="8">
    <source>
        <dbReference type="ARBA" id="ARBA00023136"/>
    </source>
</evidence>
<dbReference type="KEGG" id="sphc:CVN68_21600"/>
<sequence>MALAVAGCAGNPPPRPIAVPETPAIVREAERAAPLVRSTIVGGESPPPAAPVPPRQSATPGDIGINLPRADVRTVAASVQQITGIAVEVEAGVSGQVSLVTPGNVARSEIIPLFETALRAANLALAPVGNGYVVRTVTAAQAPVAPDAVGFGTQVVSLEFINAEEVKKVLDGALPGVVTAVDAAGNRITIAGTTGQRASARDLVKQFDVNWLRNMSFALFVPERTDARLIVPELEKLINAADAPTRGLVRLIAMERLNGILAVSAQRQYLDDVRRWIEVLDREGESAERRIFVYRVQNGRARDLAGTLNRAFGNGGGGDDTGNEDPFAANDQPAARTASPAPKPGANAAQPGSGAANAAPDAGGRESPATGGKITADDVNNAVVVYGTPRDYATIEDALRKLDVPPVQVMIEAAITEVTLTDTLRYGVQWNWLTGDSNFRVTDGAAMPTGPTQAGFSYFLAGSSISVALNALEQRTNIKVVSAPKLVTLNNQTAALQVGDQVPVSSGSAVSVDNPNAPIVNSIDYRDTGVILKVTPRVNAGGLVLLDISQEVSDVNVNAPNASGDRTPASPTISTRRISTSVAVQDGQVIALGGLFRESKSLGKNGIPILSRIPVIGGLFGSHNNVQNRTELIVLLKPHVIRTPDDGRAVTEELRAKLRTLEPFRTEGRIP</sequence>
<keyword evidence="16" id="KW-1185">Reference proteome</keyword>
<dbReference type="InterPro" id="IPR004845">
    <property type="entry name" value="T2SS_GspD_CS"/>
</dbReference>
<evidence type="ECO:0000256" key="11">
    <source>
        <dbReference type="SAM" id="MobiDB-lite"/>
    </source>
</evidence>
<organism evidence="15 16">
    <name type="scientific">Sphingomonas psychrotolerans</name>
    <dbReference type="NCBI Taxonomy" id="1327635"/>
    <lineage>
        <taxon>Bacteria</taxon>
        <taxon>Pseudomonadati</taxon>
        <taxon>Pseudomonadota</taxon>
        <taxon>Alphaproteobacteria</taxon>
        <taxon>Sphingomonadales</taxon>
        <taxon>Sphingomonadaceae</taxon>
        <taxon>Sphingomonas</taxon>
    </lineage>
</organism>
<dbReference type="InterPro" id="IPR005644">
    <property type="entry name" value="NolW-like"/>
</dbReference>
<dbReference type="NCBIfam" id="TIGR02517">
    <property type="entry name" value="type_II_gspD"/>
    <property type="match status" value="1"/>
</dbReference>
<evidence type="ECO:0000256" key="5">
    <source>
        <dbReference type="ARBA" id="ARBA00022692"/>
    </source>
</evidence>
<dbReference type="InterPro" id="IPR050810">
    <property type="entry name" value="Bact_Secretion_Sys_Channel"/>
</dbReference>
<feature type="region of interest" description="Disordered" evidence="11">
    <location>
        <begin position="41"/>
        <end position="61"/>
    </location>
</feature>
<feature type="domain" description="NolW-like" evidence="13">
    <location>
        <begin position="292"/>
        <end position="407"/>
    </location>
</feature>
<feature type="domain" description="Type II/III secretion system secretin-like" evidence="12">
    <location>
        <begin position="471"/>
        <end position="642"/>
    </location>
</feature>
<keyword evidence="9" id="KW-0998">Cell outer membrane</keyword>
<dbReference type="InterPro" id="IPR049371">
    <property type="entry name" value="GspD-like_N0"/>
</dbReference>
<dbReference type="InterPro" id="IPR013356">
    <property type="entry name" value="T2SS_GspD"/>
</dbReference>
<proteinExistence type="inferred from homology"/>
<accession>A0A2K8MK42</accession>
<evidence type="ECO:0000256" key="9">
    <source>
        <dbReference type="ARBA" id="ARBA00023237"/>
    </source>
</evidence>
<feature type="domain" description="NolW-like" evidence="13">
    <location>
        <begin position="153"/>
        <end position="211"/>
    </location>
</feature>
<dbReference type="PANTHER" id="PTHR30332">
    <property type="entry name" value="PROBABLE GENERAL SECRETION PATHWAY PROTEIN D"/>
    <property type="match status" value="1"/>
</dbReference>
<dbReference type="PRINTS" id="PR00811">
    <property type="entry name" value="BCTERIALGSPD"/>
</dbReference>
<evidence type="ECO:0000259" key="13">
    <source>
        <dbReference type="Pfam" id="PF03958"/>
    </source>
</evidence>
<dbReference type="InterPro" id="IPR001775">
    <property type="entry name" value="GspD/PilQ"/>
</dbReference>
<reference evidence="15 16" key="1">
    <citation type="submission" date="2017-11" db="EMBL/GenBank/DDBJ databases">
        <title>Complete genome sequence of Sphingomonas sp. Strain Cra20, a psychrotolerant potential plant growth promoting rhizobacteria.</title>
        <authorList>
            <person name="Luo Y."/>
        </authorList>
    </citation>
    <scope>NUCLEOTIDE SEQUENCE [LARGE SCALE GENOMIC DNA]</scope>
    <source>
        <strain evidence="15 16">Cra20</strain>
    </source>
</reference>
<dbReference type="AlphaFoldDB" id="A0A2K8MK42"/>
<comment type="similarity">
    <text evidence="2">Belongs to the bacterial secretin family. GSP D subfamily.</text>
</comment>
<evidence type="ECO:0000256" key="7">
    <source>
        <dbReference type="ARBA" id="ARBA00022927"/>
    </source>
</evidence>
<feature type="compositionally biased region" description="Low complexity" evidence="11">
    <location>
        <begin position="344"/>
        <end position="360"/>
    </location>
</feature>
<feature type="region of interest" description="Disordered" evidence="11">
    <location>
        <begin position="312"/>
        <end position="374"/>
    </location>
</feature>
<evidence type="ECO:0000256" key="3">
    <source>
        <dbReference type="ARBA" id="ARBA00022448"/>
    </source>
</evidence>
<dbReference type="PANTHER" id="PTHR30332:SF25">
    <property type="entry name" value="SECRETIN XPSD"/>
    <property type="match status" value="1"/>
</dbReference>
<dbReference type="InterPro" id="IPR004846">
    <property type="entry name" value="T2SS/T3SS_dom"/>
</dbReference>
<dbReference type="Gene3D" id="3.55.50.30">
    <property type="match status" value="1"/>
</dbReference>
<dbReference type="Proteomes" id="UP000229081">
    <property type="component" value="Chromosome"/>
</dbReference>
<evidence type="ECO:0000256" key="2">
    <source>
        <dbReference type="ARBA" id="ARBA00006980"/>
    </source>
</evidence>
<evidence type="ECO:0000313" key="16">
    <source>
        <dbReference type="Proteomes" id="UP000229081"/>
    </source>
</evidence>